<evidence type="ECO:0000256" key="3">
    <source>
        <dbReference type="ARBA" id="ARBA00023136"/>
    </source>
</evidence>
<keyword evidence="1" id="KW-1003">Cell membrane</keyword>
<evidence type="ECO:0000256" key="2">
    <source>
        <dbReference type="ARBA" id="ARBA00022729"/>
    </source>
</evidence>
<dbReference type="Gene3D" id="3.40.190.10">
    <property type="entry name" value="Periplasmic binding protein-like II"/>
    <property type="match status" value="2"/>
</dbReference>
<evidence type="ECO:0008006" key="10">
    <source>
        <dbReference type="Google" id="ProtNLM"/>
    </source>
</evidence>
<dbReference type="PANTHER" id="PTHR43649:SF33">
    <property type="entry name" value="POLYGALACTURONAN_RHAMNOGALACTURONAN-BINDING PROTEIN YTCQ"/>
    <property type="match status" value="1"/>
</dbReference>
<dbReference type="EMBL" id="CP027226">
    <property type="protein sequence ID" value="AVM43050.1"/>
    <property type="molecule type" value="Genomic_DNA"/>
</dbReference>
<dbReference type="InterPro" id="IPR006059">
    <property type="entry name" value="SBP"/>
</dbReference>
<keyword evidence="4" id="KW-0564">Palmitate</keyword>
<evidence type="ECO:0000256" key="5">
    <source>
        <dbReference type="ARBA" id="ARBA00023288"/>
    </source>
</evidence>
<keyword evidence="9" id="KW-1185">Reference proteome</keyword>
<proteinExistence type="predicted"/>
<dbReference type="Pfam" id="PF13416">
    <property type="entry name" value="SBP_bac_8"/>
    <property type="match status" value="1"/>
</dbReference>
<dbReference type="InterPro" id="IPR050490">
    <property type="entry name" value="Bact_solute-bd_prot1"/>
</dbReference>
<feature type="compositionally biased region" description="Basic and acidic residues" evidence="6">
    <location>
        <begin position="31"/>
        <end position="40"/>
    </location>
</feature>
<reference evidence="9" key="1">
    <citation type="submission" date="2018-02" db="EMBL/GenBank/DDBJ databases">
        <authorList>
            <person name="Holder M.E."/>
            <person name="Ajami N.J."/>
            <person name="Petrosino J.F."/>
        </authorList>
    </citation>
    <scope>NUCLEOTIDE SEQUENCE [LARGE SCALE GENOMIC DNA]</scope>
    <source>
        <strain evidence="9">CCUG 47711</strain>
    </source>
</reference>
<keyword evidence="3" id="KW-0472">Membrane</keyword>
<accession>A0A2S0KPT6</accession>
<evidence type="ECO:0000313" key="9">
    <source>
        <dbReference type="Proteomes" id="UP000237947"/>
    </source>
</evidence>
<evidence type="ECO:0000256" key="4">
    <source>
        <dbReference type="ARBA" id="ARBA00023139"/>
    </source>
</evidence>
<keyword evidence="5" id="KW-0449">Lipoprotein</keyword>
<dbReference type="PANTHER" id="PTHR43649">
    <property type="entry name" value="ARABINOSE-BINDING PROTEIN-RELATED"/>
    <property type="match status" value="1"/>
</dbReference>
<feature type="region of interest" description="Disordered" evidence="6">
    <location>
        <begin position="25"/>
        <end position="51"/>
    </location>
</feature>
<protein>
    <recommendedName>
        <fullName evidence="10">ABC transporter substrate-binding protein</fullName>
    </recommendedName>
</protein>
<evidence type="ECO:0000256" key="6">
    <source>
        <dbReference type="SAM" id="MobiDB-lite"/>
    </source>
</evidence>
<evidence type="ECO:0000313" key="8">
    <source>
        <dbReference type="EMBL" id="AVM43050.1"/>
    </source>
</evidence>
<evidence type="ECO:0000256" key="1">
    <source>
        <dbReference type="ARBA" id="ARBA00022475"/>
    </source>
</evidence>
<dbReference type="RefSeq" id="WP_106012997.1">
    <property type="nucleotide sequence ID" value="NZ_CP027226.1"/>
</dbReference>
<dbReference type="Proteomes" id="UP000237947">
    <property type="component" value="Chromosome"/>
</dbReference>
<dbReference type="OrthoDB" id="2491264at2"/>
<evidence type="ECO:0000256" key="7">
    <source>
        <dbReference type="SAM" id="SignalP"/>
    </source>
</evidence>
<keyword evidence="2 7" id="KW-0732">Signal</keyword>
<dbReference type="SUPFAM" id="SSF53850">
    <property type="entry name" value="Periplasmic binding protein-like II"/>
    <property type="match status" value="1"/>
</dbReference>
<organism evidence="8 9">
    <name type="scientific">Fastidiosipila sanguinis</name>
    <dbReference type="NCBI Taxonomy" id="236753"/>
    <lineage>
        <taxon>Bacteria</taxon>
        <taxon>Bacillati</taxon>
        <taxon>Bacillota</taxon>
        <taxon>Clostridia</taxon>
        <taxon>Eubacteriales</taxon>
        <taxon>Oscillospiraceae</taxon>
        <taxon>Fastidiosipila</taxon>
    </lineage>
</organism>
<name>A0A2S0KPT6_9FIRM</name>
<dbReference type="KEGG" id="fsa:C5Q98_07435"/>
<gene>
    <name evidence="8" type="ORF">C5Q98_07435</name>
</gene>
<sequence>MKKFKLSKLASILLVSVLTLSACNNSSATKDPSDSGKETGQETTEATTDSIELEEEDLSIYDDVESTFDPKKNVPNINVDLPLTDEPVKYTAMISYALGVKDPNEMALYQERAKETGVNIEYDWVLESAKAERLATTLASGDLPDVFVNMGISMDQLGTYGDTAGLFMDITDYAKDESIMPNLKWIFEQHPEALAASVSYAGKLYGVPRINNFSVWPGNGIHIRDTQVINAKWLDKLGLDMPETIDDFVEVLTAFKNQDPNGNGEQDEIPLSFNYNSTWTGSPESTLFGPFGFIGNGTKLNIVEGDVIYGIQHNNYVEAIQYINKLWSNGLIDAEAFTHENERYIGKGQSETPVYGVAIEWTGTEVVGDRVALELDEKNEYVPLPPLKGPNGERLWRNELSGLARNKAIFSAKAENPELLMKYFDYLYTPDNSIQETYGMFDRQTYKVKEGLWAASQLPKDWTWEEWLRESSTREMPYYVGSNMAENKYNEKGEGKEGNFKYKLSSIFAPYAQDLKDVYTGYENRTPEESEIIDRLEPQIKNAIIEQEVKWIMGEGDVTAEYDAFINSLESLGLSEVLKQYQAARDRYTSN</sequence>
<feature type="signal peptide" evidence="7">
    <location>
        <begin position="1"/>
        <end position="21"/>
    </location>
</feature>
<feature type="chain" id="PRO_5038881562" description="ABC transporter substrate-binding protein" evidence="7">
    <location>
        <begin position="22"/>
        <end position="591"/>
    </location>
</feature>
<dbReference type="AlphaFoldDB" id="A0A2S0KPT6"/>
<dbReference type="PROSITE" id="PS51257">
    <property type="entry name" value="PROKAR_LIPOPROTEIN"/>
    <property type="match status" value="1"/>
</dbReference>
<feature type="compositionally biased region" description="Polar residues" evidence="6">
    <location>
        <begin position="41"/>
        <end position="50"/>
    </location>
</feature>